<dbReference type="PANTHER" id="PTHR13914:SF0">
    <property type="entry name" value="PROLINE DEHYDROGENASE 1, MITOCHONDRIAL"/>
    <property type="match status" value="1"/>
</dbReference>
<dbReference type="InterPro" id="IPR002872">
    <property type="entry name" value="Proline_DH_dom"/>
</dbReference>
<evidence type="ECO:0000313" key="4">
    <source>
        <dbReference type="Proteomes" id="UP000484164"/>
    </source>
</evidence>
<dbReference type="PANTHER" id="PTHR13914">
    <property type="entry name" value="PROLINE OXIDASE"/>
    <property type="match status" value="1"/>
</dbReference>
<dbReference type="InterPro" id="IPR015659">
    <property type="entry name" value="Proline_oxidase"/>
</dbReference>
<sequence>MLINFSDTATAFRNKSDFDLRKSYILFSTLGSPAIVKMGKGLTEFAFKSGLPVKGLIKKTVFNQFCGGESIEDCGESIDKLIEAGVGSILDYSVEGKEIEDEFDRTKDTVVHSIEYASEKVGVPIAVFKPTGMGRFALYEKKSAGDDLTPQEEAEWQRVVGRYTEICDAADKFNIPVMVDAEESWIQDAVDELVTQLQMQHNRERVVVLNTIQFYRHDRLEFLKRSLEHAEQNGYFYGVKIVRGAYMEKERDRAEEMGYESPIQPDKASSDRDYDAGIRLLMENIHRINFVCGTHNEASSQLLVSLMAENDIDPGDRRIWFAQLYGMSDHISFNLAAAGYNVVKYLPFGPVKDVMPYLIRRAEENTSVRGQTGRELGLIKAELRRRKQEKHQPATDHSQV</sequence>
<dbReference type="EMBL" id="WBVQ01000002">
    <property type="protein sequence ID" value="KAB2815948.1"/>
    <property type="molecule type" value="Genomic_DNA"/>
</dbReference>
<dbReference type="AlphaFoldDB" id="A0A6L3ZEC1"/>
<accession>A0A6L3ZEC1</accession>
<dbReference type="GO" id="GO:0004657">
    <property type="term" value="F:proline dehydrogenase activity"/>
    <property type="evidence" value="ECO:0007669"/>
    <property type="project" value="InterPro"/>
</dbReference>
<dbReference type="SUPFAM" id="SSF51730">
    <property type="entry name" value="FAD-linked oxidoreductase"/>
    <property type="match status" value="1"/>
</dbReference>
<protein>
    <submittedName>
        <fullName evidence="3">Proline dehydrogenase</fullName>
    </submittedName>
</protein>
<evidence type="ECO:0000313" key="3">
    <source>
        <dbReference type="EMBL" id="KAB2815948.1"/>
    </source>
</evidence>
<dbReference type="Proteomes" id="UP000484164">
    <property type="component" value="Unassembled WGS sequence"/>
</dbReference>
<evidence type="ECO:0000259" key="2">
    <source>
        <dbReference type="Pfam" id="PF01619"/>
    </source>
</evidence>
<evidence type="ECO:0000256" key="1">
    <source>
        <dbReference type="ARBA" id="ARBA00023002"/>
    </source>
</evidence>
<gene>
    <name evidence="3" type="ORF">F8C82_09635</name>
</gene>
<feature type="domain" description="Proline dehydrogenase" evidence="2">
    <location>
        <begin position="76"/>
        <end position="372"/>
    </location>
</feature>
<proteinExistence type="predicted"/>
<organism evidence="3 4">
    <name type="scientific">Phaeocystidibacter marisrubri</name>
    <dbReference type="NCBI Taxonomy" id="1577780"/>
    <lineage>
        <taxon>Bacteria</taxon>
        <taxon>Pseudomonadati</taxon>
        <taxon>Bacteroidota</taxon>
        <taxon>Flavobacteriia</taxon>
        <taxon>Flavobacteriales</taxon>
        <taxon>Phaeocystidibacteraceae</taxon>
        <taxon>Phaeocystidibacter</taxon>
    </lineage>
</organism>
<dbReference type="GO" id="GO:0071949">
    <property type="term" value="F:FAD binding"/>
    <property type="evidence" value="ECO:0007669"/>
    <property type="project" value="TreeGrafter"/>
</dbReference>
<keyword evidence="1" id="KW-0560">Oxidoreductase</keyword>
<dbReference type="Gene3D" id="3.20.20.220">
    <property type="match status" value="1"/>
</dbReference>
<name>A0A6L3ZEC1_9FLAO</name>
<dbReference type="OrthoDB" id="1401444at2"/>
<comment type="caution">
    <text evidence="3">The sequence shown here is derived from an EMBL/GenBank/DDBJ whole genome shotgun (WGS) entry which is preliminary data.</text>
</comment>
<dbReference type="Pfam" id="PF01619">
    <property type="entry name" value="Pro_dh"/>
    <property type="match status" value="1"/>
</dbReference>
<keyword evidence="4" id="KW-1185">Reference proteome</keyword>
<dbReference type="GO" id="GO:0010133">
    <property type="term" value="P:L-proline catabolic process to L-glutamate"/>
    <property type="evidence" value="ECO:0007669"/>
    <property type="project" value="TreeGrafter"/>
</dbReference>
<dbReference type="RefSeq" id="WP_151693377.1">
    <property type="nucleotide sequence ID" value="NZ_BMGX01000001.1"/>
</dbReference>
<dbReference type="InterPro" id="IPR029041">
    <property type="entry name" value="FAD-linked_oxidoreductase-like"/>
</dbReference>
<reference evidence="3 4" key="1">
    <citation type="submission" date="2019-10" db="EMBL/GenBank/DDBJ databases">
        <title>Genome sequence of Phaeocystidibacter marisrubri JCM30614 (type strain).</title>
        <authorList>
            <person name="Bowman J.P."/>
        </authorList>
    </citation>
    <scope>NUCLEOTIDE SEQUENCE [LARGE SCALE GENOMIC DNA]</scope>
    <source>
        <strain evidence="3 4">JCM 30614</strain>
    </source>
</reference>